<keyword evidence="1" id="KW-1133">Transmembrane helix</keyword>
<protein>
    <submittedName>
        <fullName evidence="2">DUF4184 family protein</fullName>
    </submittedName>
</protein>
<feature type="transmembrane region" description="Helical" evidence="1">
    <location>
        <begin position="182"/>
        <end position="202"/>
    </location>
</feature>
<keyword evidence="1" id="KW-0472">Membrane</keyword>
<reference evidence="2 3" key="1">
    <citation type="submission" date="2020-09" db="EMBL/GenBank/DDBJ databases">
        <title>Paenibacillus sp. strain PR3 16S rRNA gene Genome sequencing and assembly.</title>
        <authorList>
            <person name="Kim J."/>
        </authorList>
    </citation>
    <scope>NUCLEOTIDE SEQUENCE [LARGE SCALE GENOMIC DNA]</scope>
    <source>
        <strain evidence="2 3">PR3</strain>
    </source>
</reference>
<feature type="transmembrane region" description="Helical" evidence="1">
    <location>
        <begin position="46"/>
        <end position="69"/>
    </location>
</feature>
<name>A0ABR8N4K0_9BACL</name>
<proteinExistence type="predicted"/>
<keyword evidence="3" id="KW-1185">Reference proteome</keyword>
<dbReference type="Proteomes" id="UP000609346">
    <property type="component" value="Unassembled WGS sequence"/>
</dbReference>
<accession>A0ABR8N4K0</accession>
<evidence type="ECO:0000256" key="1">
    <source>
        <dbReference type="SAM" id="Phobius"/>
    </source>
</evidence>
<gene>
    <name evidence="2" type="ORF">H8B09_25510</name>
</gene>
<keyword evidence="1" id="KW-0812">Transmembrane</keyword>
<sequence length="240" mass="27196">MTLVKPRYWSISGLILGSMSPDFEYFLALEPRQTIGHTFKGLLVEAIPLSIIILVLVHLCIQSFAAHLPSIAQLDWRAYKRIKLMDLRSYRSWIIFLLSVVVGFYSHLFVDAFTHESGYFVQRHQTLQNEYGVAIPLYQLLQYLFSLFGMMVEFVLLMWMLFKTPISTGVVNVKRTSWFAKIKYWSIVLIVAVGIVAAKLAMTTSTNTLGILVVAPISGVLAGIIVASLFGRGEMRIQRK</sequence>
<organism evidence="2 3">
    <name type="scientific">Paenibacillus terricola</name>
    <dbReference type="NCBI Taxonomy" id="2763503"/>
    <lineage>
        <taxon>Bacteria</taxon>
        <taxon>Bacillati</taxon>
        <taxon>Bacillota</taxon>
        <taxon>Bacilli</taxon>
        <taxon>Bacillales</taxon>
        <taxon>Paenibacillaceae</taxon>
        <taxon>Paenibacillus</taxon>
    </lineage>
</organism>
<feature type="transmembrane region" description="Helical" evidence="1">
    <location>
        <begin position="140"/>
        <end position="162"/>
    </location>
</feature>
<dbReference type="InterPro" id="IPR025238">
    <property type="entry name" value="DUF4184"/>
</dbReference>
<comment type="caution">
    <text evidence="2">The sequence shown here is derived from an EMBL/GenBank/DDBJ whole genome shotgun (WGS) entry which is preliminary data.</text>
</comment>
<evidence type="ECO:0000313" key="3">
    <source>
        <dbReference type="Proteomes" id="UP000609346"/>
    </source>
</evidence>
<feature type="transmembrane region" description="Helical" evidence="1">
    <location>
        <begin position="208"/>
        <end position="230"/>
    </location>
</feature>
<dbReference type="EMBL" id="JACXZA010000008">
    <property type="protein sequence ID" value="MBD3922140.1"/>
    <property type="molecule type" value="Genomic_DNA"/>
</dbReference>
<dbReference type="Pfam" id="PF13803">
    <property type="entry name" value="DUF4184"/>
    <property type="match status" value="1"/>
</dbReference>
<evidence type="ECO:0000313" key="2">
    <source>
        <dbReference type="EMBL" id="MBD3922140.1"/>
    </source>
</evidence>
<feature type="transmembrane region" description="Helical" evidence="1">
    <location>
        <begin position="90"/>
        <end position="110"/>
    </location>
</feature>